<accession>A0A4S8KT65</accession>
<sequence length="52" mass="5573">MGILPSTSVGFQESSKTTIFIAELSGMIPVLISVKYSEDNDLQAGSIARVRD</sequence>
<dbReference type="Proteomes" id="UP000297245">
    <property type="component" value="Unassembled WGS sequence"/>
</dbReference>
<evidence type="ECO:0000313" key="2">
    <source>
        <dbReference type="Proteomes" id="UP000297245"/>
    </source>
</evidence>
<organism evidence="1 2">
    <name type="scientific">Dendrothele bispora (strain CBS 962.96)</name>
    <dbReference type="NCBI Taxonomy" id="1314807"/>
    <lineage>
        <taxon>Eukaryota</taxon>
        <taxon>Fungi</taxon>
        <taxon>Dikarya</taxon>
        <taxon>Basidiomycota</taxon>
        <taxon>Agaricomycotina</taxon>
        <taxon>Agaricomycetes</taxon>
        <taxon>Agaricomycetidae</taxon>
        <taxon>Agaricales</taxon>
        <taxon>Agaricales incertae sedis</taxon>
        <taxon>Dendrothele</taxon>
    </lineage>
</organism>
<proteinExistence type="predicted"/>
<evidence type="ECO:0000313" key="1">
    <source>
        <dbReference type="EMBL" id="THU79032.1"/>
    </source>
</evidence>
<reference evidence="1 2" key="1">
    <citation type="journal article" date="2019" name="Nat. Ecol. Evol.">
        <title>Megaphylogeny resolves global patterns of mushroom evolution.</title>
        <authorList>
            <person name="Varga T."/>
            <person name="Krizsan K."/>
            <person name="Foldi C."/>
            <person name="Dima B."/>
            <person name="Sanchez-Garcia M."/>
            <person name="Sanchez-Ramirez S."/>
            <person name="Szollosi G.J."/>
            <person name="Szarkandi J.G."/>
            <person name="Papp V."/>
            <person name="Albert L."/>
            <person name="Andreopoulos W."/>
            <person name="Angelini C."/>
            <person name="Antonin V."/>
            <person name="Barry K.W."/>
            <person name="Bougher N.L."/>
            <person name="Buchanan P."/>
            <person name="Buyck B."/>
            <person name="Bense V."/>
            <person name="Catcheside P."/>
            <person name="Chovatia M."/>
            <person name="Cooper J."/>
            <person name="Damon W."/>
            <person name="Desjardin D."/>
            <person name="Finy P."/>
            <person name="Geml J."/>
            <person name="Haridas S."/>
            <person name="Hughes K."/>
            <person name="Justo A."/>
            <person name="Karasinski D."/>
            <person name="Kautmanova I."/>
            <person name="Kiss B."/>
            <person name="Kocsube S."/>
            <person name="Kotiranta H."/>
            <person name="LaButti K.M."/>
            <person name="Lechner B.E."/>
            <person name="Liimatainen K."/>
            <person name="Lipzen A."/>
            <person name="Lukacs Z."/>
            <person name="Mihaltcheva S."/>
            <person name="Morgado L.N."/>
            <person name="Niskanen T."/>
            <person name="Noordeloos M.E."/>
            <person name="Ohm R.A."/>
            <person name="Ortiz-Santana B."/>
            <person name="Ovrebo C."/>
            <person name="Racz N."/>
            <person name="Riley R."/>
            <person name="Savchenko A."/>
            <person name="Shiryaev A."/>
            <person name="Soop K."/>
            <person name="Spirin V."/>
            <person name="Szebenyi C."/>
            <person name="Tomsovsky M."/>
            <person name="Tulloss R.E."/>
            <person name="Uehling J."/>
            <person name="Grigoriev I.V."/>
            <person name="Vagvolgyi C."/>
            <person name="Papp T."/>
            <person name="Martin F.M."/>
            <person name="Miettinen O."/>
            <person name="Hibbett D.S."/>
            <person name="Nagy L.G."/>
        </authorList>
    </citation>
    <scope>NUCLEOTIDE SEQUENCE [LARGE SCALE GENOMIC DNA]</scope>
    <source>
        <strain evidence="1 2">CBS 962.96</strain>
    </source>
</reference>
<gene>
    <name evidence="1" type="ORF">K435DRAFT_785984</name>
</gene>
<name>A0A4S8KT65_DENBC</name>
<protein>
    <submittedName>
        <fullName evidence="1">Uncharacterized protein</fullName>
    </submittedName>
</protein>
<keyword evidence="2" id="KW-1185">Reference proteome</keyword>
<dbReference type="EMBL" id="ML180090">
    <property type="protein sequence ID" value="THU79032.1"/>
    <property type="molecule type" value="Genomic_DNA"/>
</dbReference>
<dbReference type="AlphaFoldDB" id="A0A4S8KT65"/>